<evidence type="ECO:0000313" key="4">
    <source>
        <dbReference type="EMBL" id="MBM7588903.1"/>
    </source>
</evidence>
<evidence type="ECO:0000256" key="1">
    <source>
        <dbReference type="SAM" id="Phobius"/>
    </source>
</evidence>
<dbReference type="InterPro" id="IPR028098">
    <property type="entry name" value="Glyco_trans_4-like_N"/>
</dbReference>
<dbReference type="InterPro" id="IPR001296">
    <property type="entry name" value="Glyco_trans_1"/>
</dbReference>
<dbReference type="RefSeq" id="WP_204516620.1">
    <property type="nucleotide sequence ID" value="NZ_BAABIN010000009.1"/>
</dbReference>
<dbReference type="CDD" id="cd03794">
    <property type="entry name" value="GT4_WbuB-like"/>
    <property type="match status" value="1"/>
</dbReference>
<proteinExistence type="predicted"/>
<sequence>MKILYIHQYFTTREGNLGTRSFEFAKHFVRKGHDVTVLTGDAYLPPLAGERQGRFTRTGTIDGVRIIAVKHAYSNYMGYFRRVLAFLLFLFHSFWIALFLRRPDLVLATSTPLTVAIVALSLKWLKGVPFVFEVRDLWPEAPIQVGAIRSPWLIGGLRFLERLTYRQAVSVVGLSPGMVEGILQTGTPAQKVAMIPNCSDLDLFLAPADTRVELAQLRRRFGLSDQLVVLHGGAMGIANGLDYVVRAAILLQQWGEQDICFLFAGDGKMKPQLELMCQQHGLTNLIFTGPVPRKEMPLYLSICNLTITSFLPLPIFATNSPNKFFDSLAAGKPVIVNSAGWTKEIVESERIGFYVNPTDPAELAALLQSLKSDKETLAAMGLRARRLAEERFERGKLADQMERVLVAAYEQGRSIDAKGRIYAK</sequence>
<feature type="transmembrane region" description="Helical" evidence="1">
    <location>
        <begin position="83"/>
        <end position="100"/>
    </location>
</feature>
<keyword evidence="5" id="KW-1185">Reference proteome</keyword>
<dbReference type="GO" id="GO:0016758">
    <property type="term" value="F:hexosyltransferase activity"/>
    <property type="evidence" value="ECO:0007669"/>
    <property type="project" value="TreeGrafter"/>
</dbReference>
<dbReference type="PANTHER" id="PTHR45947">
    <property type="entry name" value="SULFOQUINOVOSYL TRANSFERASE SQD2"/>
    <property type="match status" value="1"/>
</dbReference>
<dbReference type="EMBL" id="JAFBEB010000001">
    <property type="protein sequence ID" value="MBM7588903.1"/>
    <property type="molecule type" value="Genomic_DNA"/>
</dbReference>
<dbReference type="InterPro" id="IPR050194">
    <property type="entry name" value="Glycosyltransferase_grp1"/>
</dbReference>
<keyword evidence="1" id="KW-0472">Membrane</keyword>
<dbReference type="Pfam" id="PF00534">
    <property type="entry name" value="Glycos_transf_1"/>
    <property type="match status" value="1"/>
</dbReference>
<dbReference type="Pfam" id="PF13579">
    <property type="entry name" value="Glyco_trans_4_4"/>
    <property type="match status" value="1"/>
</dbReference>
<evidence type="ECO:0000313" key="5">
    <source>
        <dbReference type="Proteomes" id="UP000717624"/>
    </source>
</evidence>
<evidence type="ECO:0000259" key="2">
    <source>
        <dbReference type="Pfam" id="PF00534"/>
    </source>
</evidence>
<gene>
    <name evidence="4" type="ORF">JOD01_000489</name>
</gene>
<name>A0A939BQY5_9BACL</name>
<protein>
    <submittedName>
        <fullName evidence="4">Glycosyltransferase involved in cell wall biosynthesis</fullName>
    </submittedName>
</protein>
<organism evidence="4 5">
    <name type="scientific">Brevibacillus fulvus</name>
    <dbReference type="NCBI Taxonomy" id="1125967"/>
    <lineage>
        <taxon>Bacteria</taxon>
        <taxon>Bacillati</taxon>
        <taxon>Bacillota</taxon>
        <taxon>Bacilli</taxon>
        <taxon>Bacillales</taxon>
        <taxon>Paenibacillaceae</taxon>
        <taxon>Brevibacillus</taxon>
    </lineage>
</organism>
<accession>A0A939BQY5</accession>
<dbReference type="AlphaFoldDB" id="A0A939BQY5"/>
<dbReference type="SUPFAM" id="SSF53756">
    <property type="entry name" value="UDP-Glycosyltransferase/glycogen phosphorylase"/>
    <property type="match status" value="1"/>
</dbReference>
<dbReference type="PANTHER" id="PTHR45947:SF3">
    <property type="entry name" value="SULFOQUINOVOSYL TRANSFERASE SQD2"/>
    <property type="match status" value="1"/>
</dbReference>
<comment type="caution">
    <text evidence="4">The sequence shown here is derived from an EMBL/GenBank/DDBJ whole genome shotgun (WGS) entry which is preliminary data.</text>
</comment>
<dbReference type="Gene3D" id="3.40.50.2000">
    <property type="entry name" value="Glycogen Phosphorylase B"/>
    <property type="match status" value="2"/>
</dbReference>
<reference evidence="4" key="1">
    <citation type="submission" date="2021-01" db="EMBL/GenBank/DDBJ databases">
        <title>Genomic Encyclopedia of Type Strains, Phase IV (KMG-IV): sequencing the most valuable type-strain genomes for metagenomic binning, comparative biology and taxonomic classification.</title>
        <authorList>
            <person name="Goeker M."/>
        </authorList>
    </citation>
    <scope>NUCLEOTIDE SEQUENCE</scope>
    <source>
        <strain evidence="4">DSM 25523</strain>
    </source>
</reference>
<evidence type="ECO:0000259" key="3">
    <source>
        <dbReference type="Pfam" id="PF13579"/>
    </source>
</evidence>
<dbReference type="Proteomes" id="UP000717624">
    <property type="component" value="Unassembled WGS sequence"/>
</dbReference>
<feature type="domain" description="Glycosyl transferase family 1" evidence="2">
    <location>
        <begin position="223"/>
        <end position="386"/>
    </location>
</feature>
<keyword evidence="1" id="KW-0812">Transmembrane</keyword>
<keyword evidence="1" id="KW-1133">Transmembrane helix</keyword>
<feature type="domain" description="Glycosyltransferase subfamily 4-like N-terminal" evidence="3">
    <location>
        <begin position="18"/>
        <end position="198"/>
    </location>
</feature>